<protein>
    <submittedName>
        <fullName evidence="1">Uncharacterized protein</fullName>
    </submittedName>
</protein>
<accession>A0A2S6HZF5</accession>
<keyword evidence="2" id="KW-1185">Reference proteome</keyword>
<evidence type="ECO:0000313" key="1">
    <source>
        <dbReference type="EMBL" id="PPK83545.1"/>
    </source>
</evidence>
<evidence type="ECO:0000313" key="2">
    <source>
        <dbReference type="Proteomes" id="UP000237749"/>
    </source>
</evidence>
<dbReference type="AlphaFoldDB" id="A0A2S6HZF5"/>
<dbReference type="Proteomes" id="UP000237749">
    <property type="component" value="Unassembled WGS sequence"/>
</dbReference>
<dbReference type="EMBL" id="PTJA01000001">
    <property type="protein sequence ID" value="PPK83545.1"/>
    <property type="molecule type" value="Genomic_DNA"/>
</dbReference>
<proteinExistence type="predicted"/>
<comment type="caution">
    <text evidence="1">The sequence shown here is derived from an EMBL/GenBank/DDBJ whole genome shotgun (WGS) entry which is preliminary data.</text>
</comment>
<sequence>MIPDSVPKVQEKIEVVPIHYIRERQHIQTLANKQLAINEVSKLY</sequence>
<reference evidence="1 2" key="1">
    <citation type="submission" date="2018-02" db="EMBL/GenBank/DDBJ databases">
        <title>Genomic Encyclopedia of Archaeal and Bacterial Type Strains, Phase II (KMG-II): from individual species to whole genera.</title>
        <authorList>
            <person name="Goeker M."/>
        </authorList>
    </citation>
    <scope>NUCLEOTIDE SEQUENCE [LARGE SCALE GENOMIC DNA]</scope>
    <source>
        <strain evidence="1 2">DSM 3808</strain>
    </source>
</reference>
<organism evidence="1 2">
    <name type="scientific">Lacrimispora xylanisolvens</name>
    <dbReference type="NCBI Taxonomy" id="384636"/>
    <lineage>
        <taxon>Bacteria</taxon>
        <taxon>Bacillati</taxon>
        <taxon>Bacillota</taxon>
        <taxon>Clostridia</taxon>
        <taxon>Lachnospirales</taxon>
        <taxon>Lachnospiraceae</taxon>
        <taxon>Lacrimispora</taxon>
    </lineage>
</organism>
<gene>
    <name evidence="1" type="ORF">BXY41_101609</name>
</gene>
<name>A0A2S6HZF5_9FIRM</name>